<keyword evidence="4" id="KW-1185">Reference proteome</keyword>
<reference evidence="3 4" key="1">
    <citation type="submission" date="2016-11" db="EMBL/GenBank/DDBJ databases">
        <title>Gramella sp. LPB0144 isolated from marine environment.</title>
        <authorList>
            <person name="Kim E."/>
            <person name="Yi H."/>
        </authorList>
    </citation>
    <scope>NUCLEOTIDE SEQUENCE [LARGE SCALE GENOMIC DNA]</scope>
    <source>
        <strain evidence="3 4">LPB0144</strain>
    </source>
</reference>
<protein>
    <submittedName>
        <fullName evidence="3">Phosphoesterase</fullName>
    </submittedName>
</protein>
<dbReference type="InterPro" id="IPR036938">
    <property type="entry name" value="PAP2/HPO_sf"/>
</dbReference>
<keyword evidence="1" id="KW-0732">Signal</keyword>
<feature type="signal peptide" evidence="1">
    <location>
        <begin position="1"/>
        <end position="23"/>
    </location>
</feature>
<dbReference type="OrthoDB" id="9773582at2"/>
<dbReference type="Proteomes" id="UP000182510">
    <property type="component" value="Chromosome"/>
</dbReference>
<dbReference type="Pfam" id="PF01569">
    <property type="entry name" value="PAP2"/>
    <property type="match status" value="1"/>
</dbReference>
<feature type="chain" id="PRO_5012634320" evidence="1">
    <location>
        <begin position="24"/>
        <end position="282"/>
    </location>
</feature>
<dbReference type="KEGG" id="grl:LPB144_10050"/>
<accession>A0A1L3J6J4</accession>
<dbReference type="RefSeq" id="WP_072553413.1">
    <property type="nucleotide sequence ID" value="NZ_CP018153.1"/>
</dbReference>
<dbReference type="SUPFAM" id="SSF48317">
    <property type="entry name" value="Acid phosphatase/Vanadium-dependent haloperoxidase"/>
    <property type="match status" value="1"/>
</dbReference>
<organism evidence="3 4">
    <name type="scientific">Christiangramia salexigens</name>
    <dbReference type="NCBI Taxonomy" id="1913577"/>
    <lineage>
        <taxon>Bacteria</taxon>
        <taxon>Pseudomonadati</taxon>
        <taxon>Bacteroidota</taxon>
        <taxon>Flavobacteriia</taxon>
        <taxon>Flavobacteriales</taxon>
        <taxon>Flavobacteriaceae</taxon>
        <taxon>Christiangramia</taxon>
    </lineage>
</organism>
<dbReference type="STRING" id="1913577.LPB144_10050"/>
<gene>
    <name evidence="3" type="ORF">LPB144_10050</name>
</gene>
<name>A0A1L3J6J4_9FLAO</name>
<dbReference type="AlphaFoldDB" id="A0A1L3J6J4"/>
<evidence type="ECO:0000256" key="1">
    <source>
        <dbReference type="SAM" id="SignalP"/>
    </source>
</evidence>
<dbReference type="Gene3D" id="1.20.144.10">
    <property type="entry name" value="Phosphatidic acid phosphatase type 2/haloperoxidase"/>
    <property type="match status" value="1"/>
</dbReference>
<evidence type="ECO:0000259" key="2">
    <source>
        <dbReference type="SMART" id="SM00014"/>
    </source>
</evidence>
<dbReference type="SMART" id="SM00014">
    <property type="entry name" value="acidPPc"/>
    <property type="match status" value="1"/>
</dbReference>
<dbReference type="EMBL" id="CP018153">
    <property type="protein sequence ID" value="APG60723.1"/>
    <property type="molecule type" value="Genomic_DNA"/>
</dbReference>
<sequence length="282" mass="31228">MRVTYIKYLIATLFFSFSIGLNAQDEKEKDSLPTTLELLKYDGLSALGGVTKTYTQPLKWQKDDFITAGAIVAGTAVLYIFDDEANKWFRDQEDDVPMLIQDFGWYYGSPQNNYAINGAVYLYGLFTRNEKIRKTGVLMISAATAAGIIQSISKTAVGRARPGENRKKNEFEPFSKEGAYHSFPSGHTILSFTTAYALSKQFKSPFVKAGILGVGLIAPASRLWEGAHWLTDVGLSMALSVVVVDTIDKYLNKERDYGPEAKEGISWKFHVGLGRVGLVGTF</sequence>
<evidence type="ECO:0000313" key="3">
    <source>
        <dbReference type="EMBL" id="APG60723.1"/>
    </source>
</evidence>
<feature type="domain" description="Phosphatidic acid phosphatase type 2/haloperoxidase" evidence="2">
    <location>
        <begin position="137"/>
        <end position="248"/>
    </location>
</feature>
<proteinExistence type="predicted"/>
<dbReference type="InterPro" id="IPR000326">
    <property type="entry name" value="PAP2/HPO"/>
</dbReference>
<evidence type="ECO:0000313" key="4">
    <source>
        <dbReference type="Proteomes" id="UP000182510"/>
    </source>
</evidence>